<proteinExistence type="predicted"/>
<accession>A0A9E7T7E8</accession>
<keyword evidence="2" id="KW-1185">Reference proteome</keyword>
<dbReference type="EMBL" id="ON165415">
    <property type="protein sequence ID" value="UUB20318.1"/>
    <property type="molecule type" value="Genomic_DNA"/>
</dbReference>
<sequence>MLRSLLFAVLGSIGITTAAVALGASAETQAAMLPLHFLWGMLCAAILS</sequence>
<protein>
    <submittedName>
        <fullName evidence="1">Uncharacterized protein</fullName>
    </submittedName>
</protein>
<reference evidence="1" key="1">
    <citation type="submission" date="2022-04" db="EMBL/GenBank/DDBJ databases">
        <authorList>
            <person name="Asif M."/>
            <person name="Alvi I.A."/>
            <person name="Rehman S.U."/>
            <person name="Basit A."/>
        </authorList>
    </citation>
    <scope>NUCLEOTIDE SEQUENCE</scope>
</reference>
<name>A0A9E7T7E8_9CAUD</name>
<evidence type="ECO:0000313" key="1">
    <source>
        <dbReference type="EMBL" id="UUB20318.1"/>
    </source>
</evidence>
<gene>
    <name evidence="1" type="primary">JKP2_00020</name>
</gene>
<dbReference type="Proteomes" id="UP001059275">
    <property type="component" value="Segment"/>
</dbReference>
<evidence type="ECO:0000313" key="2">
    <source>
        <dbReference type="Proteomes" id="UP001059275"/>
    </source>
</evidence>
<organism evidence="1 2">
    <name type="scientific">Klebsiella phage JKP2</name>
    <dbReference type="NCBI Taxonomy" id="2936915"/>
    <lineage>
        <taxon>Viruses</taxon>
        <taxon>Duplodnaviria</taxon>
        <taxon>Heunggongvirae</taxon>
        <taxon>Uroviricota</taxon>
        <taxon>Caudoviricetes</taxon>
        <taxon>Autographivirales</taxon>
        <taxon>Autoscriptoviridae</taxon>
        <taxon>Slopekvirinae</taxon>
        <taxon>Drulisvirus</taxon>
        <taxon>Drulisvirus JKP2</taxon>
    </lineage>
</organism>